<sequence>MKIQKTALLALVFLSPAAAQRKWTEAGVQMECKGICHSVEAGLMNDVLDPICEGAKTAPPLNVAHRICQEYLRKAQHACESTCNIVGAEAVRRDGGEIDATSPLYTPAVLETDKVCAEKPELTSTRQRLHSEWCNHAYVKGFEALTSQVVIDTRMMFGLPAQTDDGDSSAQEALAKEKEEALKKIEEEKRVAEELKAKEEAEKRAAEQKLAEEAKVLAEKKAAEEKKLAEEQKKLAEEKAAAVEAARLEEERVKQQEAAIEAKRIADEQAAALKAQKEAEAAEIEAAALAAAEAEITP</sequence>
<evidence type="ECO:0000256" key="1">
    <source>
        <dbReference type="SAM" id="Coils"/>
    </source>
</evidence>
<accession>A0A9W7BNM4</accession>
<dbReference type="Proteomes" id="UP001165160">
    <property type="component" value="Unassembled WGS sequence"/>
</dbReference>
<evidence type="ECO:0000256" key="2">
    <source>
        <dbReference type="SAM" id="SignalP"/>
    </source>
</evidence>
<feature type="signal peptide" evidence="2">
    <location>
        <begin position="1"/>
        <end position="19"/>
    </location>
</feature>
<dbReference type="AlphaFoldDB" id="A0A9W7BNM4"/>
<proteinExistence type="predicted"/>
<organism evidence="3 4">
    <name type="scientific">Triparma verrucosa</name>
    <dbReference type="NCBI Taxonomy" id="1606542"/>
    <lineage>
        <taxon>Eukaryota</taxon>
        <taxon>Sar</taxon>
        <taxon>Stramenopiles</taxon>
        <taxon>Ochrophyta</taxon>
        <taxon>Bolidophyceae</taxon>
        <taxon>Parmales</taxon>
        <taxon>Triparmaceae</taxon>
        <taxon>Triparma</taxon>
    </lineage>
</organism>
<keyword evidence="4" id="KW-1185">Reference proteome</keyword>
<evidence type="ECO:0000313" key="4">
    <source>
        <dbReference type="Proteomes" id="UP001165160"/>
    </source>
</evidence>
<feature type="coiled-coil region" evidence="1">
    <location>
        <begin position="168"/>
        <end position="292"/>
    </location>
</feature>
<protein>
    <submittedName>
        <fullName evidence="3">Uncharacterized protein</fullName>
    </submittedName>
</protein>
<dbReference type="EMBL" id="BRXX01000106">
    <property type="protein sequence ID" value="GMH90519.1"/>
    <property type="molecule type" value="Genomic_DNA"/>
</dbReference>
<keyword evidence="2" id="KW-0732">Signal</keyword>
<reference evidence="4" key="1">
    <citation type="journal article" date="2023" name="Commun. Biol.">
        <title>Genome analysis of Parmales, the sister group of diatoms, reveals the evolutionary specialization of diatoms from phago-mixotrophs to photoautotrophs.</title>
        <authorList>
            <person name="Ban H."/>
            <person name="Sato S."/>
            <person name="Yoshikawa S."/>
            <person name="Yamada K."/>
            <person name="Nakamura Y."/>
            <person name="Ichinomiya M."/>
            <person name="Sato N."/>
            <person name="Blanc-Mathieu R."/>
            <person name="Endo H."/>
            <person name="Kuwata A."/>
            <person name="Ogata H."/>
        </authorList>
    </citation>
    <scope>NUCLEOTIDE SEQUENCE [LARGE SCALE GENOMIC DNA]</scope>
    <source>
        <strain evidence="4">NIES 3699</strain>
    </source>
</reference>
<gene>
    <name evidence="3" type="ORF">TrVE_jg4177</name>
</gene>
<name>A0A9W7BNM4_9STRA</name>
<evidence type="ECO:0000313" key="3">
    <source>
        <dbReference type="EMBL" id="GMH90519.1"/>
    </source>
</evidence>
<keyword evidence="1" id="KW-0175">Coiled coil</keyword>
<feature type="chain" id="PRO_5040796036" evidence="2">
    <location>
        <begin position="20"/>
        <end position="298"/>
    </location>
</feature>
<comment type="caution">
    <text evidence="3">The sequence shown here is derived from an EMBL/GenBank/DDBJ whole genome shotgun (WGS) entry which is preliminary data.</text>
</comment>